<reference evidence="1 2" key="1">
    <citation type="submission" date="2019-04" db="EMBL/GenBank/DDBJ databases">
        <title>Pedobacter sp. AR-3-17 sp. nov., isolated from Arctic soil.</title>
        <authorList>
            <person name="Dahal R.H."/>
            <person name="Kim D.-U."/>
        </authorList>
    </citation>
    <scope>NUCLEOTIDE SEQUENCE [LARGE SCALE GENOMIC DNA]</scope>
    <source>
        <strain evidence="1 2">AR-3-17</strain>
    </source>
</reference>
<proteinExistence type="predicted"/>
<dbReference type="RefSeq" id="WP_136827497.1">
    <property type="nucleotide sequence ID" value="NZ_SWBP01000007.1"/>
</dbReference>
<dbReference type="OrthoDB" id="799125at2"/>
<gene>
    <name evidence="1" type="ORF">FA046_15735</name>
</gene>
<name>A0A4U1BUS6_9SPHI</name>
<comment type="caution">
    <text evidence="1">The sequence shown here is derived from an EMBL/GenBank/DDBJ whole genome shotgun (WGS) entry which is preliminary data.</text>
</comment>
<dbReference type="InterPro" id="IPR036388">
    <property type="entry name" value="WH-like_DNA-bd_sf"/>
</dbReference>
<sequence>MKKISKYQTSWTSIAKPNELDKFKRKILLKPINQDLIEFIEDKIKGLIGIDEKMLYLHFAKKELLHTERRPDFEHFVAFEDNYMNDRQNFNPIKWIDVELEFWTNIKLLNSNQQTSSEIAQAKLTLSKSWLTQEEVQDMFKFSRTTLNRRIAEGMPCHQKGKFKFFNLEEVSEWLKEDEAV</sequence>
<evidence type="ECO:0000313" key="2">
    <source>
        <dbReference type="Proteomes" id="UP000308181"/>
    </source>
</evidence>
<protein>
    <submittedName>
        <fullName evidence="1">Helix-turn-helix domain-containing protein</fullName>
    </submittedName>
</protein>
<accession>A0A4U1BUS6</accession>
<dbReference type="EMBL" id="SWBP01000007">
    <property type="protein sequence ID" value="TKB95741.1"/>
    <property type="molecule type" value="Genomic_DNA"/>
</dbReference>
<evidence type="ECO:0000313" key="1">
    <source>
        <dbReference type="EMBL" id="TKB95741.1"/>
    </source>
</evidence>
<dbReference type="AlphaFoldDB" id="A0A4U1BUS6"/>
<dbReference type="Proteomes" id="UP000308181">
    <property type="component" value="Unassembled WGS sequence"/>
</dbReference>
<dbReference type="Gene3D" id="1.10.10.10">
    <property type="entry name" value="Winged helix-like DNA-binding domain superfamily/Winged helix DNA-binding domain"/>
    <property type="match status" value="1"/>
</dbReference>
<organism evidence="1 2">
    <name type="scientific">Pedobacter cryophilus</name>
    <dbReference type="NCBI Taxonomy" id="2571271"/>
    <lineage>
        <taxon>Bacteria</taxon>
        <taxon>Pseudomonadati</taxon>
        <taxon>Bacteroidota</taxon>
        <taxon>Sphingobacteriia</taxon>
        <taxon>Sphingobacteriales</taxon>
        <taxon>Sphingobacteriaceae</taxon>
        <taxon>Pedobacter</taxon>
    </lineage>
</organism>
<dbReference type="InterPro" id="IPR009061">
    <property type="entry name" value="DNA-bd_dom_put_sf"/>
</dbReference>
<keyword evidence="2" id="KW-1185">Reference proteome</keyword>
<dbReference type="SUPFAM" id="SSF46955">
    <property type="entry name" value="Putative DNA-binding domain"/>
    <property type="match status" value="1"/>
</dbReference>